<dbReference type="Pfam" id="PF02138">
    <property type="entry name" value="Beach"/>
    <property type="match status" value="1"/>
</dbReference>
<feature type="compositionally biased region" description="Polar residues" evidence="4">
    <location>
        <begin position="199"/>
        <end position="220"/>
    </location>
</feature>
<dbReference type="Pfam" id="PF13385">
    <property type="entry name" value="Laminin_G_3"/>
    <property type="match status" value="1"/>
</dbReference>
<evidence type="ECO:0000256" key="4">
    <source>
        <dbReference type="SAM" id="MobiDB-lite"/>
    </source>
</evidence>
<keyword evidence="9" id="KW-1185">Reference proteome</keyword>
<dbReference type="SMART" id="SM01026">
    <property type="entry name" value="Beach"/>
    <property type="match status" value="1"/>
</dbReference>
<evidence type="ECO:0000256" key="3">
    <source>
        <dbReference type="PROSITE-ProRule" id="PRU00221"/>
    </source>
</evidence>
<dbReference type="CDD" id="cd06071">
    <property type="entry name" value="Beach"/>
    <property type="match status" value="1"/>
</dbReference>
<dbReference type="InterPro" id="IPR015943">
    <property type="entry name" value="WD40/YVTN_repeat-like_dom_sf"/>
</dbReference>
<keyword evidence="5" id="KW-0812">Transmembrane</keyword>
<feature type="compositionally biased region" description="Polar residues" evidence="4">
    <location>
        <begin position="1766"/>
        <end position="1796"/>
    </location>
</feature>
<dbReference type="SUPFAM" id="SSF81837">
    <property type="entry name" value="BEACH domain"/>
    <property type="match status" value="1"/>
</dbReference>
<sequence length="2613" mass="292499">MSSIAPRRRASTLKDRGPEASELQCQLEILGNGNLVDEHNGRIESIHARLEGAHRIRQSLLETQGTLPIKDTFRHLNGFQTVIAALDDVARKYRESGDGNGEESAITRSLLQAIFGVLTAALQSHKGNQKYFRQRVGEGGWLAVEKSLSTMLIGGKGNADTSLRPLIDKIFGCLLGCALDDESMTDFFDTLSRQRTATDSRSQPSFISHSIDQSSTSAPESEQGGGDVCLQPAAPTPNLVKRDLSLSAIIYNPDAVLVMFNLWKVLEIKLVQGDDSIAKDVVPPRIPSIIDNLASLSTANLVALHGTGLLNEVLTLLVRLPSKDHPHVNELHGLATALLKLGVASVNDSYFLYQHARSSELIGELLLMSLKSSRSPSYVHFDLSLYGYASIELPGIGRAFPPTSSSSGYTLSFWLQIIQFDSNSHTTLFGAFDASQTCFVLVYLEKDTHNLILQTSVTSSRPSVRFKSSSFRERRWYNVVIAHRRPKTTSSARASLFIDGEFVEQVKSHYPATPPLAKGNFEDREAPYSNDRTNAIQAFLGTPQDLASRLGKGLVFTQWRLASANLFADVLSDDLISVYYELGPRYTGNYQDCLGSFQTYRASAVLNLRNESLHPGKEEKSDILAAIRSKAGALLPESKILLNISATVILDDNDQNNIDETQLLKFVSKTAGKNLRSVTRGGRNALAINGAIPSINEALLHSSGFAVLTGDPTIVVPRSLDDAAWQIGGCVAVGLALLEASRTANDVLRALKILLESVQENWRNSEAMERENGFGVLSYLLNAKLSQSTLDTLNIPHFPNPSPADEPPTLDLPLTALSEILKFVGYRIDKPEDSVIINPLAYRILLVDTDLWRGAEPQVQKLYYEQFIVFGSRSKFQHFNAKRLSRMRIIKKWLDSLRGGTFTADTFEYFVQAFRSVLTKNVTAESMRALALYVTYAIHKPRLTSSTPARIKSMKLTTDLPTRRKTPGSSSPRSVMQQIETTPKLTQLQIALRILELYADLLCLQGDSSNIKKFARTVTNKWLLHLLADDEPTVVVLAAKILARLLVMSGYGYVQKFVEKTGGAAVIQHRLKRWWSIPTVWLICFAVFFGLDVANIDFARTFDLFSLLDTFASGDKTIVVYPAMLPVITTMLEEGLKVVTRDQLDPESPLSENSNGRFQHSGRIRTTPSDTEQRSMTLTIETKVPGNAKPAVQQLADSVYILRTVTRFLADIHTKSQSFRDFAAMSPYTQQLLFVLFPIVVSANPVSPDTELHSRESALTFKGDDVIMRPLSANPTRSAPVVRTTSVEPSQGSTPSKVQPPKRMSSYILVTSDSLQPGASEVKLRPIIPSNKPTTTSNLSGSIVEELLELIIAVFTDQIFSRPDFPGLGLYMKVPPGFQEHQAYFATFVLRNTLSHLGTSIKLDQKLLWKPRVLANLARLAAHLGEAIYEGWFINGAEDILEFLGNILEYLQLPEIFSIKAVALCSPTIACIRAILSRVVLLRLSELDDVSSSADTVPFLGKLVYWQSILLPSEDRQETFLRLLCYLVYNKLCSPVDKVRIAAADLWRTLLVQKPKEISVILKQASASDSTSLTTGFKKIMELDNEAFLSWMDIHRSDLDSLLLTALSKSWEAFVREENHKTEETAKARINKRRERLRGWASENAANDEILQRHETGTDHWRSNIYAAEHLKRQRALQDYQDSQAFNASTWAKMDRELRRPCGIFENSAVQKWQLDQTEGRNRMRLRLIADRNAHLHDYQPKRKQSQGSAKHRSSISCRTKALATNVPSLPNQSNTNEEPAASQNRSLTDPTTVSGSLDDDIDGAEPEDDFEIVDDPREEAEEYEDKNRKVMRSLQRGEQVEHVHNVSRIVGLEAIEGLLILGNAHLYLLDNLFQRSDGEVVNAWQAPPEERDPYLQIISGREASNREPNTMKPDFETRSWRWDDVLSISKRRFLFRDVAIETFFIDGRSYLLTTSTPPLRDQLYQRLLEKASSAADRASAALGEDSWRIESVRNPGDETQTLGSKFTSVFAQNNTIPATKKWVKGEMSNFHYLMLVNTMAGRTFNDLTQYPVFPWVLADYTSEELDLSNPRNFRDLSKPMGCQNPARQAYFRDRYQAFAEIGQPPHHYGTHYSSAMTVASYLIRLQPFVHAFLLLQGGNFDHPDRLFYSIEKTWFSASRDNNTDVRELIPEFYYLPEFLLNQNEYDFGTRQGDGGTVNTVDLPPWAKGDPKIFIARHREALESEYVSQHLHQWIDLIFGHKQRGEAALEATNVFDHLSYHGAVDLDTIANLTDRAVAIDTIHNFGQTPHQVFQRPHPPREEAKHKVKRLDTGAEGLTRLPFPLLESHDRIAFLQYSTKHDRLLCSGPFRLNIGPAYDKYMEWGFIDGSVRFFAADSKKPIGLFEHIHQGQLSYVLFADSKTLVTAGSDCTISVWGLVISSNAVDLLPKTCLFGHRSAVTMLAVSRSFSALMSASSDGQVLLWDLNRSELVRQLTTGRPVECARINDVTGVIMLCRGSEVSLWTLNGDLILEQNVYGEGDDTVSSCAFYEGSGNEYLVRDLIFTGHKKGVVNVWNIAISQDTFLLEHVKRMHHLDHAGYNIGATITSILPMAQKVYTGDDDGKVYEWDCIQRQ</sequence>
<evidence type="ECO:0000256" key="2">
    <source>
        <dbReference type="ARBA" id="ARBA00022737"/>
    </source>
</evidence>
<evidence type="ECO:0000256" key="1">
    <source>
        <dbReference type="ARBA" id="ARBA00022574"/>
    </source>
</evidence>
<dbReference type="InterPro" id="IPR036322">
    <property type="entry name" value="WD40_repeat_dom_sf"/>
</dbReference>
<dbReference type="Gene3D" id="2.130.10.10">
    <property type="entry name" value="YVTN repeat-like/Quinoprotein amine dehydrogenase"/>
    <property type="match status" value="1"/>
</dbReference>
<feature type="domain" description="BEACH" evidence="6">
    <location>
        <begin position="2008"/>
        <end position="2300"/>
    </location>
</feature>
<accession>A0ABR4AEJ7</accession>
<dbReference type="InterPro" id="IPR011993">
    <property type="entry name" value="PH-like_dom_sf"/>
</dbReference>
<dbReference type="CDD" id="cd01201">
    <property type="entry name" value="PH_BEACH"/>
    <property type="match status" value="1"/>
</dbReference>
<evidence type="ECO:0000259" key="7">
    <source>
        <dbReference type="PROSITE" id="PS51783"/>
    </source>
</evidence>
<protein>
    <recommendedName>
        <fullName evidence="10">Beach-domain-containing protein</fullName>
    </recommendedName>
</protein>
<dbReference type="SUPFAM" id="SSF49899">
    <property type="entry name" value="Concanavalin A-like lectins/glucanases"/>
    <property type="match status" value="1"/>
</dbReference>
<evidence type="ECO:0000313" key="9">
    <source>
        <dbReference type="Proteomes" id="UP001590950"/>
    </source>
</evidence>
<feature type="compositionally biased region" description="Polar residues" evidence="4">
    <location>
        <begin position="1273"/>
        <end position="1297"/>
    </location>
</feature>
<keyword evidence="2" id="KW-0677">Repeat</keyword>
<proteinExistence type="predicted"/>
<evidence type="ECO:0000259" key="6">
    <source>
        <dbReference type="PROSITE" id="PS50197"/>
    </source>
</evidence>
<gene>
    <name evidence="8" type="ORF">N7G274_003405</name>
</gene>
<dbReference type="Proteomes" id="UP001590950">
    <property type="component" value="Unassembled WGS sequence"/>
</dbReference>
<dbReference type="SUPFAM" id="SSF50978">
    <property type="entry name" value="WD40 repeat-like"/>
    <property type="match status" value="1"/>
</dbReference>
<feature type="transmembrane region" description="Helical" evidence="5">
    <location>
        <begin position="1074"/>
        <end position="1091"/>
    </location>
</feature>
<feature type="compositionally biased region" description="Basic residues" evidence="4">
    <location>
        <begin position="1742"/>
        <end position="1754"/>
    </location>
</feature>
<feature type="domain" description="BEACH-type PH" evidence="7">
    <location>
        <begin position="1836"/>
        <end position="1969"/>
    </location>
</feature>
<feature type="transmembrane region" description="Helical" evidence="5">
    <location>
        <begin position="1034"/>
        <end position="1054"/>
    </location>
</feature>
<keyword evidence="1 3" id="KW-0853">WD repeat</keyword>
<dbReference type="InterPro" id="IPR023362">
    <property type="entry name" value="PH-BEACH_dom"/>
</dbReference>
<feature type="compositionally biased region" description="Polar residues" evidence="4">
    <location>
        <begin position="1150"/>
        <end position="1173"/>
    </location>
</feature>
<feature type="compositionally biased region" description="Acidic residues" evidence="4">
    <location>
        <begin position="1798"/>
        <end position="1825"/>
    </location>
</feature>
<dbReference type="Pfam" id="PF14844">
    <property type="entry name" value="PH_BEACH"/>
    <property type="match status" value="1"/>
</dbReference>
<feature type="region of interest" description="Disordered" evidence="4">
    <location>
        <begin position="1735"/>
        <end position="1837"/>
    </location>
</feature>
<organism evidence="8 9">
    <name type="scientific">Stereocaulon virgatum</name>
    <dbReference type="NCBI Taxonomy" id="373712"/>
    <lineage>
        <taxon>Eukaryota</taxon>
        <taxon>Fungi</taxon>
        <taxon>Dikarya</taxon>
        <taxon>Ascomycota</taxon>
        <taxon>Pezizomycotina</taxon>
        <taxon>Lecanoromycetes</taxon>
        <taxon>OSLEUM clade</taxon>
        <taxon>Lecanoromycetidae</taxon>
        <taxon>Lecanorales</taxon>
        <taxon>Lecanorineae</taxon>
        <taxon>Stereocaulaceae</taxon>
        <taxon>Stereocaulon</taxon>
    </lineage>
</organism>
<keyword evidence="5" id="KW-0472">Membrane</keyword>
<dbReference type="PROSITE" id="PS51783">
    <property type="entry name" value="PH_BEACH"/>
    <property type="match status" value="1"/>
</dbReference>
<dbReference type="Gene3D" id="1.10.1540.10">
    <property type="entry name" value="BEACH domain"/>
    <property type="match status" value="1"/>
</dbReference>
<dbReference type="SUPFAM" id="SSF50729">
    <property type="entry name" value="PH domain-like"/>
    <property type="match status" value="1"/>
</dbReference>
<dbReference type="PANTHER" id="PTHR46108">
    <property type="entry name" value="BLUE CHEESE"/>
    <property type="match status" value="1"/>
</dbReference>
<dbReference type="InterPro" id="IPR000409">
    <property type="entry name" value="BEACH_dom"/>
</dbReference>
<feature type="repeat" description="WD" evidence="3">
    <location>
        <begin position="2432"/>
        <end position="2473"/>
    </location>
</feature>
<reference evidence="8 9" key="1">
    <citation type="submission" date="2024-09" db="EMBL/GenBank/DDBJ databases">
        <title>Rethinking Asexuality: The Enigmatic Case of Functional Sexual Genes in Lepraria (Stereocaulaceae).</title>
        <authorList>
            <person name="Doellman M."/>
            <person name="Sun Y."/>
            <person name="Barcenas-Pena A."/>
            <person name="Lumbsch H.T."/>
            <person name="Grewe F."/>
        </authorList>
    </citation>
    <scope>NUCLEOTIDE SEQUENCE [LARGE SCALE GENOMIC DNA]</scope>
    <source>
        <strain evidence="8 9">Mercado 3170</strain>
    </source>
</reference>
<evidence type="ECO:0008006" key="10">
    <source>
        <dbReference type="Google" id="ProtNLM"/>
    </source>
</evidence>
<dbReference type="Pfam" id="PF23295">
    <property type="entry name" value="Arm_4"/>
    <property type="match status" value="1"/>
</dbReference>
<feature type="region of interest" description="Disordered" evidence="4">
    <location>
        <begin position="1143"/>
        <end position="1173"/>
    </location>
</feature>
<dbReference type="InterPro" id="IPR056252">
    <property type="entry name" value="Alfy-like_Arm-like"/>
</dbReference>
<dbReference type="Pfam" id="PF00400">
    <property type="entry name" value="WD40"/>
    <property type="match status" value="1"/>
</dbReference>
<dbReference type="PROSITE" id="PS50082">
    <property type="entry name" value="WD_REPEATS_2"/>
    <property type="match status" value="1"/>
</dbReference>
<evidence type="ECO:0000313" key="8">
    <source>
        <dbReference type="EMBL" id="KAL2043885.1"/>
    </source>
</evidence>
<dbReference type="PROSITE" id="PS50294">
    <property type="entry name" value="WD_REPEATS_REGION"/>
    <property type="match status" value="1"/>
</dbReference>
<dbReference type="InterPro" id="IPR013320">
    <property type="entry name" value="ConA-like_dom_sf"/>
</dbReference>
<dbReference type="PROSITE" id="PS50197">
    <property type="entry name" value="BEACH"/>
    <property type="match status" value="1"/>
</dbReference>
<dbReference type="InterPro" id="IPR019775">
    <property type="entry name" value="WD40_repeat_CS"/>
</dbReference>
<dbReference type="InterPro" id="IPR036372">
    <property type="entry name" value="BEACH_dom_sf"/>
</dbReference>
<dbReference type="Gene3D" id="2.30.29.30">
    <property type="entry name" value="Pleckstrin-homology domain (PH domain)/Phosphotyrosine-binding domain (PTB)"/>
    <property type="match status" value="1"/>
</dbReference>
<evidence type="ECO:0000256" key="5">
    <source>
        <dbReference type="SAM" id="Phobius"/>
    </source>
</evidence>
<dbReference type="EMBL" id="JBEFKJ010000010">
    <property type="protein sequence ID" value="KAL2043885.1"/>
    <property type="molecule type" value="Genomic_DNA"/>
</dbReference>
<dbReference type="InterPro" id="IPR001680">
    <property type="entry name" value="WD40_rpt"/>
</dbReference>
<keyword evidence="5" id="KW-1133">Transmembrane helix</keyword>
<dbReference type="InterPro" id="IPR051944">
    <property type="entry name" value="BEACH_domain_protein"/>
</dbReference>
<feature type="region of interest" description="Disordered" evidence="4">
    <location>
        <begin position="1271"/>
        <end position="1301"/>
    </location>
</feature>
<dbReference type="Gene3D" id="2.60.120.200">
    <property type="match status" value="1"/>
</dbReference>
<feature type="region of interest" description="Disordered" evidence="4">
    <location>
        <begin position="199"/>
        <end position="232"/>
    </location>
</feature>
<dbReference type="PROSITE" id="PS00678">
    <property type="entry name" value="WD_REPEATS_1"/>
    <property type="match status" value="1"/>
</dbReference>
<comment type="caution">
    <text evidence="8">The sequence shown here is derived from an EMBL/GenBank/DDBJ whole genome shotgun (WGS) entry which is preliminary data.</text>
</comment>
<dbReference type="SMART" id="SM00320">
    <property type="entry name" value="WD40"/>
    <property type="match status" value="4"/>
</dbReference>
<name>A0ABR4AEJ7_9LECA</name>
<dbReference type="PANTHER" id="PTHR46108:SF4">
    <property type="entry name" value="BLUE CHEESE"/>
    <property type="match status" value="1"/>
</dbReference>